<dbReference type="SUPFAM" id="SSF53850">
    <property type="entry name" value="Periplasmic binding protein-like II"/>
    <property type="match status" value="1"/>
</dbReference>
<comment type="subcellular location">
    <subcellularLocation>
        <location evidence="1">Cell envelope</location>
    </subcellularLocation>
</comment>
<dbReference type="Gene3D" id="3.40.190.10">
    <property type="entry name" value="Periplasmic binding protein-like II"/>
    <property type="match status" value="2"/>
</dbReference>
<dbReference type="PANTHER" id="PTHR35936:SF17">
    <property type="entry name" value="ARGININE-BINDING EXTRACELLULAR PROTEIN ARTP"/>
    <property type="match status" value="1"/>
</dbReference>
<comment type="similarity">
    <text evidence="2 4">Belongs to the bacterial solute-binding protein 3 family.</text>
</comment>
<gene>
    <name evidence="6" type="ORF">NFC81_15285</name>
</gene>
<organism evidence="6">
    <name type="scientific">Salinispirillum sp. LH 10-3-1</name>
    <dbReference type="NCBI Taxonomy" id="2952525"/>
    <lineage>
        <taxon>Bacteria</taxon>
        <taxon>Pseudomonadati</taxon>
        <taxon>Pseudomonadota</taxon>
        <taxon>Gammaproteobacteria</taxon>
        <taxon>Oceanospirillales</taxon>
        <taxon>Saccharospirillaceae</taxon>
        <taxon>Salinispirillum</taxon>
    </lineage>
</organism>
<dbReference type="InterPro" id="IPR018313">
    <property type="entry name" value="SBP_3_CS"/>
</dbReference>
<dbReference type="RefSeq" id="WP_304995341.1">
    <property type="nucleotide sequence ID" value="NZ_CP101717.1"/>
</dbReference>
<dbReference type="PROSITE" id="PS51257">
    <property type="entry name" value="PROKAR_LIPOPROTEIN"/>
    <property type="match status" value="1"/>
</dbReference>
<dbReference type="GO" id="GO:0030313">
    <property type="term" value="C:cell envelope"/>
    <property type="evidence" value="ECO:0007669"/>
    <property type="project" value="UniProtKB-SubCell"/>
</dbReference>
<name>A0AB38YFA9_9GAMM</name>
<reference evidence="6" key="1">
    <citation type="submission" date="2022-07" db="EMBL/GenBank/DDBJ databases">
        <title>Complete genome sequence of Salinispirillum sp. LH10-3-1 capable of multiple carbohydrate inversion isolated from a soda lake.</title>
        <authorList>
            <person name="Liu J."/>
            <person name="Zhai Y."/>
            <person name="Zhang H."/>
            <person name="Yang H."/>
            <person name="Qu J."/>
            <person name="Li J."/>
        </authorList>
    </citation>
    <scope>NUCLEOTIDE SEQUENCE</scope>
    <source>
        <strain evidence="6">LH 10-3-1</strain>
    </source>
</reference>
<evidence type="ECO:0000256" key="4">
    <source>
        <dbReference type="RuleBase" id="RU003744"/>
    </source>
</evidence>
<feature type="domain" description="Solute-binding protein family 3/N-terminal" evidence="5">
    <location>
        <begin position="27"/>
        <end position="251"/>
    </location>
</feature>
<dbReference type="PROSITE" id="PS01039">
    <property type="entry name" value="SBP_BACTERIAL_3"/>
    <property type="match status" value="1"/>
</dbReference>
<evidence type="ECO:0000259" key="5">
    <source>
        <dbReference type="SMART" id="SM00062"/>
    </source>
</evidence>
<evidence type="ECO:0000256" key="1">
    <source>
        <dbReference type="ARBA" id="ARBA00004196"/>
    </source>
</evidence>
<keyword evidence="3" id="KW-0732">Signal</keyword>
<dbReference type="PANTHER" id="PTHR35936">
    <property type="entry name" value="MEMBRANE-BOUND LYTIC MUREIN TRANSGLYCOSYLASE F"/>
    <property type="match status" value="1"/>
</dbReference>
<dbReference type="EMBL" id="CP101717">
    <property type="protein sequence ID" value="WLD58057.1"/>
    <property type="molecule type" value="Genomic_DNA"/>
</dbReference>
<proteinExistence type="inferred from homology"/>
<dbReference type="SMART" id="SM00062">
    <property type="entry name" value="PBPb"/>
    <property type="match status" value="1"/>
</dbReference>
<dbReference type="InterPro" id="IPR001638">
    <property type="entry name" value="Solute-binding_3/MltF_N"/>
</dbReference>
<evidence type="ECO:0000256" key="2">
    <source>
        <dbReference type="ARBA" id="ARBA00010333"/>
    </source>
</evidence>
<dbReference type="Pfam" id="PF00497">
    <property type="entry name" value="SBP_bac_3"/>
    <property type="match status" value="1"/>
</dbReference>
<accession>A0AB38YFA9</accession>
<sequence length="254" mass="28437">MNKMILPLAALCGALALLTGCGDRGEKVRIAVDVPYEPFQYTTPDGELTGFEIELGNAVCAEMRLNCEWVIQSWDGIIPGLLSRKYDVIFSSMSINAERARQVLFSEPYYTTPSGWFVRENYNLNLSNMSGVRIGVQRGTIQDTYVTEMHSNTAQIRRYANADDLALDLAGDRIDAVFLDVPVGVQTILNRPGFRQFGDNVTEPTSIFGQGVGAAFRQNDTELANTFNEGLRRVKANGTYKRIMDRYFDFDIML</sequence>
<protein>
    <submittedName>
        <fullName evidence="6">Transporter substrate-binding domain-containing protein</fullName>
    </submittedName>
</protein>
<dbReference type="AlphaFoldDB" id="A0AB38YFA9"/>
<evidence type="ECO:0000313" key="6">
    <source>
        <dbReference type="EMBL" id="WLD58057.1"/>
    </source>
</evidence>
<evidence type="ECO:0000256" key="3">
    <source>
        <dbReference type="ARBA" id="ARBA00022729"/>
    </source>
</evidence>